<dbReference type="EMBL" id="UINC01006193">
    <property type="protein sequence ID" value="SVA26056.1"/>
    <property type="molecule type" value="Genomic_DNA"/>
</dbReference>
<protein>
    <recommendedName>
        <fullName evidence="2">DUF3347 domain-containing protein</fullName>
    </recommendedName>
</protein>
<accession>A0A381UCX1</accession>
<gene>
    <name evidence="1" type="ORF">METZ01_LOCUS78910</name>
</gene>
<reference evidence="1" key="1">
    <citation type="submission" date="2018-05" db="EMBL/GenBank/DDBJ databases">
        <authorList>
            <person name="Lanie J.A."/>
            <person name="Ng W.-L."/>
            <person name="Kazmierczak K.M."/>
            <person name="Andrzejewski T.M."/>
            <person name="Davidsen T.M."/>
            <person name="Wayne K.J."/>
            <person name="Tettelin H."/>
            <person name="Glass J.I."/>
            <person name="Rusch D."/>
            <person name="Podicherti R."/>
            <person name="Tsui H.-C.T."/>
            <person name="Winkler M.E."/>
        </authorList>
    </citation>
    <scope>NUCLEOTIDE SEQUENCE</scope>
</reference>
<organism evidence="1">
    <name type="scientific">marine metagenome</name>
    <dbReference type="NCBI Taxonomy" id="408172"/>
    <lineage>
        <taxon>unclassified sequences</taxon>
        <taxon>metagenomes</taxon>
        <taxon>ecological metagenomes</taxon>
    </lineage>
</organism>
<evidence type="ECO:0000313" key="1">
    <source>
        <dbReference type="EMBL" id="SVA26056.1"/>
    </source>
</evidence>
<dbReference type="AlphaFoldDB" id="A0A381UCX1"/>
<sequence length="417" mass="45136">MNKSFVTLCVLLLTSSVIGCAARIAAPSVEALAPTIDPADFETQLDAYVEVQEALAADNFEVARTQLAEFAQITDTTTRALTETALSAPDIEALRSNFKPLSESLLAQNLPQGFARAYCPMYDNGSSWIQRDGPVRNPYYGSFMLTCGVVDAAAGAHMDHTAQHGGTVFMAPDGFHHIEGVYPEPGVFRLYATDNYRAPVDTRGWSGRAVTEEEYDEDTDEFVEVSAVAFQPSPNGTYLEAVVPDYGGSTEVIAKVVFQEDFPAERFDFIFAELSAVAADVGTTPTSVAASLDAPEAVPLSQRILPDVPEDAPAIAAEIVIRDQQIQEMVERGAFTEIFIPALQAKELALALQQRGSDLSSAQNNRIRIAVRHLVRAAYLLDWYGDLGNKNDVDDAYGIFGASVSEIKTVYSETVGP</sequence>
<proteinExistence type="predicted"/>
<name>A0A381UCX1_9ZZZZ</name>
<dbReference type="PROSITE" id="PS51257">
    <property type="entry name" value="PROKAR_LIPOPROTEIN"/>
    <property type="match status" value="1"/>
</dbReference>
<evidence type="ECO:0008006" key="2">
    <source>
        <dbReference type="Google" id="ProtNLM"/>
    </source>
</evidence>